<dbReference type="Proteomes" id="UP000002421">
    <property type="component" value="Segment"/>
</dbReference>
<evidence type="ECO:0000313" key="1">
    <source>
        <dbReference type="EMBL" id="ABY63247.1"/>
    </source>
</evidence>
<accession>B3FJT2</accession>
<proteinExistence type="predicted"/>
<protein>
    <submittedName>
        <fullName evidence="1">Uncharacterized protein</fullName>
    </submittedName>
</protein>
<dbReference type="EMBL" id="EU197055">
    <property type="protein sequence ID" value="ABY63247.1"/>
    <property type="molecule type" value="Genomic_DNA"/>
</dbReference>
<gene>
    <name evidence="1" type="ORF">201phi2-1p424</name>
</gene>
<keyword evidence="2" id="KW-1185">Reference proteome</keyword>
<organismHost>
    <name type="scientific">Pseudomonas chlororaphis</name>
    <dbReference type="NCBI Taxonomy" id="587753"/>
</organismHost>
<name>B3FJT2_BP201</name>
<dbReference type="KEGG" id="vg:6372305"/>
<reference evidence="1 2" key="1">
    <citation type="journal article" date="2008" name="Virology">
        <title>Characterization of Pseudomonas chlororaphis myovirus 201varphi2-1 via genomic sequencing, mass spectrometry, and electron microscopy.</title>
        <authorList>
            <person name="Thomas J.A."/>
            <person name="Rolando M.R."/>
            <person name="Carroll C.A."/>
            <person name="Shen P.S."/>
            <person name="Belnap D.M."/>
            <person name="Weintraub S.T."/>
            <person name="Serwer P."/>
            <person name="Hardies S.C."/>
        </authorList>
    </citation>
    <scope>NUCLEOTIDE SEQUENCE</scope>
</reference>
<organism evidence="1 2">
    <name type="scientific">Pseudomonas phage 201phi2-1</name>
    <name type="common">Pseudomonas chlororaphis phage 201phi2-1</name>
    <dbReference type="NCBI Taxonomy" id="198110"/>
    <lineage>
        <taxon>Viruses</taxon>
        <taxon>Duplodnaviria</taxon>
        <taxon>Heunggongvirae</taxon>
        <taxon>Uroviricota</taxon>
        <taxon>Caudoviricetes</taxon>
        <taxon>Chimalliviridae</taxon>
        <taxon>Serwervirus</taxon>
        <taxon>Serwervirus 201phi21</taxon>
    </lineage>
</organism>
<sequence length="125" mass="14230">MKTQTLVIDLIRNWLPNATTGLWAKHSMEGFDIITVLTEPEYPGLEKIQGKVIWAEDGVIDDKANAERNLLIHQVARKFAKATETVLIGVRHVDRITYLDFKGESIKNVEGFDWVDVVLEKEIIV</sequence>
<dbReference type="RefSeq" id="YP_001957143.1">
    <property type="nucleotide sequence ID" value="NC_010821.1"/>
</dbReference>
<evidence type="ECO:0000313" key="2">
    <source>
        <dbReference type="Proteomes" id="UP000002421"/>
    </source>
</evidence>